<evidence type="ECO:0000256" key="3">
    <source>
        <dbReference type="ARBA" id="ARBA00022691"/>
    </source>
</evidence>
<reference evidence="5 6" key="1">
    <citation type="submission" date="2018-02" db="EMBL/GenBank/DDBJ databases">
        <title>Genomic Encyclopedia of Archaeal and Bacterial Type Strains, Phase II (KMG-II): from individual species to whole genera.</title>
        <authorList>
            <person name="Goeker M."/>
        </authorList>
    </citation>
    <scope>NUCLEOTIDE SEQUENCE [LARGE SCALE GENOMIC DNA]</scope>
    <source>
        <strain evidence="5 6">DSM 18921</strain>
    </source>
</reference>
<keyword evidence="3" id="KW-0949">S-adenosyl-L-methionine</keyword>
<dbReference type="InterPro" id="IPR041698">
    <property type="entry name" value="Methyltransf_25"/>
</dbReference>
<evidence type="ECO:0000313" key="5">
    <source>
        <dbReference type="EMBL" id="PQV53754.1"/>
    </source>
</evidence>
<dbReference type="EMBL" id="PVEP01000012">
    <property type="protein sequence ID" value="PQV53754.1"/>
    <property type="molecule type" value="Genomic_DNA"/>
</dbReference>
<dbReference type="GO" id="GO:0008168">
    <property type="term" value="F:methyltransferase activity"/>
    <property type="evidence" value="ECO:0007669"/>
    <property type="project" value="UniProtKB-KW"/>
</dbReference>
<organism evidence="5 6">
    <name type="scientific">Albidovulum denitrificans</name>
    <dbReference type="NCBI Taxonomy" id="404881"/>
    <lineage>
        <taxon>Bacteria</taxon>
        <taxon>Pseudomonadati</taxon>
        <taxon>Pseudomonadota</taxon>
        <taxon>Alphaproteobacteria</taxon>
        <taxon>Rhodobacterales</taxon>
        <taxon>Paracoccaceae</taxon>
        <taxon>Albidovulum</taxon>
    </lineage>
</organism>
<gene>
    <name evidence="5" type="ORF">LX70_03761</name>
</gene>
<evidence type="ECO:0000256" key="2">
    <source>
        <dbReference type="ARBA" id="ARBA00022679"/>
    </source>
</evidence>
<dbReference type="Pfam" id="PF13649">
    <property type="entry name" value="Methyltransf_25"/>
    <property type="match status" value="1"/>
</dbReference>
<keyword evidence="1 5" id="KW-0489">Methyltransferase</keyword>
<protein>
    <submittedName>
        <fullName evidence="5">Methyltransferase family protein</fullName>
    </submittedName>
</protein>
<dbReference type="OrthoDB" id="9777638at2"/>
<proteinExistence type="predicted"/>
<dbReference type="Gene3D" id="3.40.50.150">
    <property type="entry name" value="Vaccinia Virus protein VP39"/>
    <property type="match status" value="1"/>
</dbReference>
<dbReference type="GO" id="GO:0032259">
    <property type="term" value="P:methylation"/>
    <property type="evidence" value="ECO:0007669"/>
    <property type="project" value="UniProtKB-KW"/>
</dbReference>
<name>A0A2S8RZ26_9RHOB</name>
<dbReference type="AlphaFoldDB" id="A0A2S8RZ26"/>
<dbReference type="CDD" id="cd02440">
    <property type="entry name" value="AdoMet_MTases"/>
    <property type="match status" value="1"/>
</dbReference>
<comment type="caution">
    <text evidence="5">The sequence shown here is derived from an EMBL/GenBank/DDBJ whole genome shotgun (WGS) entry which is preliminary data.</text>
</comment>
<accession>A0A2S8RZ26</accession>
<evidence type="ECO:0000259" key="4">
    <source>
        <dbReference type="Pfam" id="PF13649"/>
    </source>
</evidence>
<dbReference type="SUPFAM" id="SSF53335">
    <property type="entry name" value="S-adenosyl-L-methionine-dependent methyltransferases"/>
    <property type="match status" value="1"/>
</dbReference>
<dbReference type="PROSITE" id="PS01184">
    <property type="entry name" value="UBIE_2"/>
    <property type="match status" value="1"/>
</dbReference>
<evidence type="ECO:0000256" key="1">
    <source>
        <dbReference type="ARBA" id="ARBA00022603"/>
    </source>
</evidence>
<sequence length="288" mass="31118">MLGDIPRALWYEATARDPLPRQPEHELVMNDAGTVSDYTSCGTEGGALFGPYLYNAAQVSARVRTGDLVLDLGCGSGQLLNLIARWNPATRFRGIDLAPNMLAEGRAAAAAAGLSNVDFVEGDFSTLDGIADGSVDAVISSMALHHLPDRGALTRCFDAIGRVLRPGGALYLMDFGRLRSDRSLEIFVAKVAVSETKALTQDYRASLHAAFTPGDFQTEIARLSRRNVAFYRTPLAPLAMVAATPARNMVPGGNALFHQAVRRLSRTRRAELAQLRMFLGLGGLRFPR</sequence>
<dbReference type="PANTHER" id="PTHR43591">
    <property type="entry name" value="METHYLTRANSFERASE"/>
    <property type="match status" value="1"/>
</dbReference>
<keyword evidence="6" id="KW-1185">Reference proteome</keyword>
<keyword evidence="2 5" id="KW-0808">Transferase</keyword>
<evidence type="ECO:0000313" key="6">
    <source>
        <dbReference type="Proteomes" id="UP000238338"/>
    </source>
</evidence>
<dbReference type="InterPro" id="IPR029063">
    <property type="entry name" value="SAM-dependent_MTases_sf"/>
</dbReference>
<feature type="domain" description="Methyltransferase" evidence="4">
    <location>
        <begin position="69"/>
        <end position="168"/>
    </location>
</feature>
<dbReference type="Proteomes" id="UP000238338">
    <property type="component" value="Unassembled WGS sequence"/>
</dbReference>
<dbReference type="InterPro" id="IPR023576">
    <property type="entry name" value="UbiE/COQ5_MeTrFase_CS"/>
</dbReference>
<dbReference type="RefSeq" id="WP_105516309.1">
    <property type="nucleotide sequence ID" value="NZ_PVEP01000012.1"/>
</dbReference>